<accession>A0A9D4N6I5</accession>
<sequence length="91" mass="10576">MIWVRFNEKLKNLSVVARLWSTDARRPPTDHLSRSRSNLPRLWSHDGVVRRLRLRVKMGLLSCAAEMRPSRPLPGHEHLILTDLGSDEITR</sequence>
<evidence type="ECO:0000313" key="2">
    <source>
        <dbReference type="Proteomes" id="UP000828390"/>
    </source>
</evidence>
<organism evidence="1 2">
    <name type="scientific">Dreissena polymorpha</name>
    <name type="common">Zebra mussel</name>
    <name type="synonym">Mytilus polymorpha</name>
    <dbReference type="NCBI Taxonomy" id="45954"/>
    <lineage>
        <taxon>Eukaryota</taxon>
        <taxon>Metazoa</taxon>
        <taxon>Spiralia</taxon>
        <taxon>Lophotrochozoa</taxon>
        <taxon>Mollusca</taxon>
        <taxon>Bivalvia</taxon>
        <taxon>Autobranchia</taxon>
        <taxon>Heteroconchia</taxon>
        <taxon>Euheterodonta</taxon>
        <taxon>Imparidentia</taxon>
        <taxon>Neoheterodontei</taxon>
        <taxon>Myida</taxon>
        <taxon>Dreissenoidea</taxon>
        <taxon>Dreissenidae</taxon>
        <taxon>Dreissena</taxon>
    </lineage>
</organism>
<reference evidence="1" key="1">
    <citation type="journal article" date="2019" name="bioRxiv">
        <title>The Genome of the Zebra Mussel, Dreissena polymorpha: A Resource for Invasive Species Research.</title>
        <authorList>
            <person name="McCartney M.A."/>
            <person name="Auch B."/>
            <person name="Kono T."/>
            <person name="Mallez S."/>
            <person name="Zhang Y."/>
            <person name="Obille A."/>
            <person name="Becker A."/>
            <person name="Abrahante J.E."/>
            <person name="Garbe J."/>
            <person name="Badalamenti J.P."/>
            <person name="Herman A."/>
            <person name="Mangelson H."/>
            <person name="Liachko I."/>
            <person name="Sullivan S."/>
            <person name="Sone E.D."/>
            <person name="Koren S."/>
            <person name="Silverstein K.A.T."/>
            <person name="Beckman K.B."/>
            <person name="Gohl D.M."/>
        </authorList>
    </citation>
    <scope>NUCLEOTIDE SEQUENCE</scope>
    <source>
        <strain evidence="1">Duluth1</strain>
        <tissue evidence="1">Whole animal</tissue>
    </source>
</reference>
<dbReference type="AlphaFoldDB" id="A0A9D4N6I5"/>
<gene>
    <name evidence="1" type="ORF">DPMN_011640</name>
</gene>
<dbReference type="Proteomes" id="UP000828390">
    <property type="component" value="Unassembled WGS sequence"/>
</dbReference>
<evidence type="ECO:0000313" key="1">
    <source>
        <dbReference type="EMBL" id="KAH3887622.1"/>
    </source>
</evidence>
<comment type="caution">
    <text evidence="1">The sequence shown here is derived from an EMBL/GenBank/DDBJ whole genome shotgun (WGS) entry which is preliminary data.</text>
</comment>
<name>A0A9D4N6I5_DREPO</name>
<keyword evidence="2" id="KW-1185">Reference proteome</keyword>
<proteinExistence type="predicted"/>
<reference evidence="1" key="2">
    <citation type="submission" date="2020-11" db="EMBL/GenBank/DDBJ databases">
        <authorList>
            <person name="McCartney M.A."/>
            <person name="Auch B."/>
            <person name="Kono T."/>
            <person name="Mallez S."/>
            <person name="Becker A."/>
            <person name="Gohl D.M."/>
            <person name="Silverstein K.A.T."/>
            <person name="Koren S."/>
            <person name="Bechman K.B."/>
            <person name="Herman A."/>
            <person name="Abrahante J.E."/>
            <person name="Garbe J."/>
        </authorList>
    </citation>
    <scope>NUCLEOTIDE SEQUENCE</scope>
    <source>
        <strain evidence="1">Duluth1</strain>
        <tissue evidence="1">Whole animal</tissue>
    </source>
</reference>
<dbReference type="EMBL" id="JAIWYP010000001">
    <property type="protein sequence ID" value="KAH3887622.1"/>
    <property type="molecule type" value="Genomic_DNA"/>
</dbReference>
<protein>
    <submittedName>
        <fullName evidence="1">Uncharacterized protein</fullName>
    </submittedName>
</protein>